<evidence type="ECO:0000313" key="16">
    <source>
        <dbReference type="Proteomes" id="UP001165120"/>
    </source>
</evidence>
<dbReference type="Proteomes" id="UP001165120">
    <property type="component" value="Unassembled WGS sequence"/>
</dbReference>
<dbReference type="PANTHER" id="PTHR12646">
    <property type="entry name" value="NOT56 - RELATED"/>
    <property type="match status" value="1"/>
</dbReference>
<evidence type="ECO:0000256" key="10">
    <source>
        <dbReference type="ARBA" id="ARBA00023136"/>
    </source>
</evidence>
<evidence type="ECO:0000256" key="9">
    <source>
        <dbReference type="ARBA" id="ARBA00022989"/>
    </source>
</evidence>
<keyword evidence="16" id="KW-1185">Reference proteome</keyword>
<evidence type="ECO:0000256" key="3">
    <source>
        <dbReference type="ARBA" id="ARBA00011964"/>
    </source>
</evidence>
<evidence type="ECO:0000256" key="8">
    <source>
        <dbReference type="ARBA" id="ARBA00022824"/>
    </source>
</evidence>
<evidence type="ECO:0000256" key="7">
    <source>
        <dbReference type="ARBA" id="ARBA00022692"/>
    </source>
</evidence>
<name>A0A9W6WGK0_CANBO</name>
<comment type="pathway">
    <text evidence="2 14">Protein modification; protein glycosylation.</text>
</comment>
<feature type="transmembrane region" description="Helical" evidence="14">
    <location>
        <begin position="180"/>
        <end position="201"/>
    </location>
</feature>
<dbReference type="PANTHER" id="PTHR12646:SF0">
    <property type="entry name" value="DOL-P-MAN:MAN(5)GLCNAC(2)-PP-DOL ALPHA-1,3-MANNOSYLTRANSFERASE"/>
    <property type="match status" value="1"/>
</dbReference>
<feature type="transmembrane region" description="Helical" evidence="14">
    <location>
        <begin position="213"/>
        <end position="230"/>
    </location>
</feature>
<comment type="similarity">
    <text evidence="13">Belongs to the glycosyltransferase ALG3 family.</text>
</comment>
<feature type="transmembrane region" description="Helical" evidence="14">
    <location>
        <begin position="141"/>
        <end position="160"/>
    </location>
</feature>
<keyword evidence="10 14" id="KW-0472">Membrane</keyword>
<evidence type="ECO:0000256" key="5">
    <source>
        <dbReference type="ARBA" id="ARBA00022676"/>
    </source>
</evidence>
<evidence type="ECO:0000256" key="12">
    <source>
        <dbReference type="ARBA" id="ARBA00049506"/>
    </source>
</evidence>
<dbReference type="InterPro" id="IPR007873">
    <property type="entry name" value="Glycosyltransferase_ALG3"/>
</dbReference>
<evidence type="ECO:0000313" key="15">
    <source>
        <dbReference type="EMBL" id="GME71208.1"/>
    </source>
</evidence>
<feature type="transmembrane region" description="Helical" evidence="14">
    <location>
        <begin position="327"/>
        <end position="345"/>
    </location>
</feature>
<evidence type="ECO:0000256" key="13">
    <source>
        <dbReference type="ARBA" id="ARBA00093457"/>
    </source>
</evidence>
<dbReference type="EMBL" id="BSXN01001030">
    <property type="protein sequence ID" value="GME71208.1"/>
    <property type="molecule type" value="Genomic_DNA"/>
</dbReference>
<proteinExistence type="inferred from homology"/>
<keyword evidence="8 14" id="KW-0256">Endoplasmic reticulum</keyword>
<comment type="function">
    <text evidence="11 14">Dol-P-Man:Man(5)GlcNAc(2)-PP-Dol alpha-1,3-mannosyltransferase that operates in the biosynthetic pathway of dolichol-linked oligosaccharides, the glycan precursors employed in protein asparagine (N)-glycosylation. The assembly of dolichol-linked oligosaccharides begins on the cytosolic side of the endoplasmic reticulum membrane and finishes in its lumen. The sequential addition of sugars to dolichol pyrophosphate produces dolichol-linked oligosaccharides containing fourteen sugars, including two GlcNAcs, nine mannoses and three glucoses. Once assembled, the oligosaccharide is transferred from the lipid to nascent proteins by oligosaccharyltransferases. In the lumen of the endoplasmic reticulum, adds the first dolichyl beta-D-mannosyl phosphate derived mannose in an alpha-1,3 linkage to Man(5)GlcNAc(2)-PP-dolichol to produce Man(6)GlcNAc(2)-PP-dolichol.</text>
</comment>
<accession>A0A9W6WGK0</accession>
<evidence type="ECO:0000256" key="14">
    <source>
        <dbReference type="RuleBase" id="RU364047"/>
    </source>
</evidence>
<dbReference type="GO" id="GO:0052925">
    <property type="term" value="F:dol-P-Man:Man(5)GlcNAc(2)-PP-Dol alpha-1,3-mannosyltransferase activity"/>
    <property type="evidence" value="ECO:0007669"/>
    <property type="project" value="UniProtKB-EC"/>
</dbReference>
<dbReference type="Pfam" id="PF05208">
    <property type="entry name" value="ALG3"/>
    <property type="match status" value="1"/>
</dbReference>
<dbReference type="AlphaFoldDB" id="A0A9W6WGK0"/>
<organism evidence="15 16">
    <name type="scientific">Candida boidinii</name>
    <name type="common">Yeast</name>
    <dbReference type="NCBI Taxonomy" id="5477"/>
    <lineage>
        <taxon>Eukaryota</taxon>
        <taxon>Fungi</taxon>
        <taxon>Dikarya</taxon>
        <taxon>Ascomycota</taxon>
        <taxon>Saccharomycotina</taxon>
        <taxon>Pichiomycetes</taxon>
        <taxon>Pichiales</taxon>
        <taxon>Pichiaceae</taxon>
        <taxon>Ogataea</taxon>
        <taxon>Ogataea/Candida clade</taxon>
    </lineage>
</organism>
<comment type="catalytic activity">
    <reaction evidence="12 14">
        <text>an alpha-D-Man-(1-&gt;2)-alpha-D-Man-(1-&gt;2)-alpha-D-Man-(1-&gt;3)-[alpha-D-Man-(1-&gt;6)]-beta-D-Man-(1-&gt;4)-beta-D-GlcNAc-(1-&gt;4)-alpha-D-GlcNAc-diphospho-di-trans,poly-cis-dolichol + a di-trans,poly-cis-dolichyl beta-D-mannosyl phosphate = an alpha-D-Man-(1-&gt;2)-alpha-D-Man-(1-&gt;2)-alpha-D-Man-(1-&gt;3)-[alpha-D-Man-(1-&gt;3)-alpha-D-Man-(1-&gt;6)]-beta-D-Man-(1-&gt;4)-beta-D-GlcNAc-(1-&gt;4)-alpha-D-GlcNAc-diphospho-di-trans,poly-cis-dolichol + a di-trans,poly-cis-dolichyl phosphate + H(+)</text>
        <dbReference type="Rhea" id="RHEA:29527"/>
        <dbReference type="Rhea" id="RHEA-COMP:19498"/>
        <dbReference type="Rhea" id="RHEA-COMP:19501"/>
        <dbReference type="Rhea" id="RHEA-COMP:19516"/>
        <dbReference type="Rhea" id="RHEA-COMP:19517"/>
        <dbReference type="ChEBI" id="CHEBI:15378"/>
        <dbReference type="ChEBI" id="CHEBI:57683"/>
        <dbReference type="ChEBI" id="CHEBI:58211"/>
        <dbReference type="ChEBI" id="CHEBI:132515"/>
        <dbReference type="ChEBI" id="CHEBI:132516"/>
        <dbReference type="EC" id="2.4.1.258"/>
    </reaction>
    <physiologicalReaction direction="left-to-right" evidence="12 14">
        <dbReference type="Rhea" id="RHEA:29528"/>
    </physiologicalReaction>
</comment>
<protein>
    <recommendedName>
        <fullName evidence="4 14">Dol-P-Man:Man(5)GlcNAc(2)-PP-Dol alpha-1,3-mannosyltransferase</fullName>
        <ecNumber evidence="3 14">2.4.1.258</ecNumber>
    </recommendedName>
    <alternativeName>
        <fullName evidence="14">Dol-P-Man-dependent alpha(1-3)-mannosyltransferase</fullName>
    </alternativeName>
</protein>
<sequence length="355" mass="41508">MSEEINDSEEGLNELTPSKTHVEARQLPELTFKNVAMDIVHGFKALFDNPDVSRAVGPGLVLVESVILKIIVKQIPYTEIDYSTYMQQIQKVKDGELIYDNIYGDTGPLVYPAGHIFIYSWMDWFTENMDDIHCGQSVFRWLYLVTYVLQVAVYFVGGNFEIAPWCFFLLSFSKRLHSIYVLRLFNDCWEVAFAIGSIVALQQAVYWKKFKKFSIISFILTYLAIDLYSIAVSIKMNGLLYLPGFLYIIYLLCDENLLKVIPAIFFGLYVQYGMSYQYLRIFSNDEESIMIRESYLRNAFNFKRKFLYEWTVNWRFLSEETFSSDNFHKLLLILQVTVLAIFILFKWSSPKITVI</sequence>
<evidence type="ECO:0000256" key="1">
    <source>
        <dbReference type="ARBA" id="ARBA00004477"/>
    </source>
</evidence>
<dbReference type="GO" id="GO:0005789">
    <property type="term" value="C:endoplasmic reticulum membrane"/>
    <property type="evidence" value="ECO:0007669"/>
    <property type="project" value="UniProtKB-SubCell"/>
</dbReference>
<evidence type="ECO:0000256" key="6">
    <source>
        <dbReference type="ARBA" id="ARBA00022679"/>
    </source>
</evidence>
<evidence type="ECO:0000256" key="2">
    <source>
        <dbReference type="ARBA" id="ARBA00004922"/>
    </source>
</evidence>
<evidence type="ECO:0000256" key="11">
    <source>
        <dbReference type="ARBA" id="ARBA00044743"/>
    </source>
</evidence>
<comment type="subcellular location">
    <subcellularLocation>
        <location evidence="1 14">Endoplasmic reticulum membrane</location>
        <topology evidence="1 14">Multi-pass membrane protein</topology>
    </subcellularLocation>
</comment>
<evidence type="ECO:0000256" key="4">
    <source>
        <dbReference type="ARBA" id="ARBA00015561"/>
    </source>
</evidence>
<keyword evidence="6 14" id="KW-0808">Transferase</keyword>
<keyword evidence="9 14" id="KW-1133">Transmembrane helix</keyword>
<gene>
    <name evidence="15" type="ORF">Cboi02_000312500</name>
</gene>
<keyword evidence="5 14" id="KW-0328">Glycosyltransferase</keyword>
<comment type="caution">
    <text evidence="15">The sequence shown here is derived from an EMBL/GenBank/DDBJ whole genome shotgun (WGS) entry which is preliminary data.</text>
</comment>
<dbReference type="EC" id="2.4.1.258" evidence="3 14"/>
<reference evidence="15" key="1">
    <citation type="submission" date="2023-04" db="EMBL/GenBank/DDBJ databases">
        <title>Candida boidinii NBRC 10035.</title>
        <authorList>
            <person name="Ichikawa N."/>
            <person name="Sato H."/>
            <person name="Tonouchi N."/>
        </authorList>
    </citation>
    <scope>NUCLEOTIDE SEQUENCE</scope>
    <source>
        <strain evidence="15">NBRC 10035</strain>
    </source>
</reference>
<keyword evidence="7 14" id="KW-0812">Transmembrane</keyword>